<name>D2VMF9_NAEGR</name>
<evidence type="ECO:0000313" key="1">
    <source>
        <dbReference type="EMBL" id="EFC42055.1"/>
    </source>
</evidence>
<dbReference type="RefSeq" id="XP_002674799.1">
    <property type="nucleotide sequence ID" value="XM_002674753.1"/>
</dbReference>
<reference evidence="1 2" key="1">
    <citation type="journal article" date="2010" name="Cell">
        <title>The genome of Naegleria gruberi illuminates early eukaryotic versatility.</title>
        <authorList>
            <person name="Fritz-Laylin L.K."/>
            <person name="Prochnik S.E."/>
            <person name="Ginger M.L."/>
            <person name="Dacks J.B."/>
            <person name="Carpenter M.L."/>
            <person name="Field M.C."/>
            <person name="Kuo A."/>
            <person name="Paredez A."/>
            <person name="Chapman J."/>
            <person name="Pham J."/>
            <person name="Shu S."/>
            <person name="Neupane R."/>
            <person name="Cipriano M."/>
            <person name="Mancuso J."/>
            <person name="Tu H."/>
            <person name="Salamov A."/>
            <person name="Lindquist E."/>
            <person name="Shapiro H."/>
            <person name="Lucas S."/>
            <person name="Grigoriev I.V."/>
            <person name="Cande W.Z."/>
            <person name="Fulton C."/>
            <person name="Rokhsar D.S."/>
            <person name="Dawson S.C."/>
        </authorList>
    </citation>
    <scope>NUCLEOTIDE SEQUENCE [LARGE SCALE GENOMIC DNA]</scope>
    <source>
        <strain evidence="1 2">NEG-M</strain>
    </source>
</reference>
<dbReference type="AlphaFoldDB" id="D2VMF9"/>
<dbReference type="VEuPathDB" id="AmoebaDB:NAEGRDRAFT_70119"/>
<organism evidence="2">
    <name type="scientific">Naegleria gruberi</name>
    <name type="common">Amoeba</name>
    <dbReference type="NCBI Taxonomy" id="5762"/>
    <lineage>
        <taxon>Eukaryota</taxon>
        <taxon>Discoba</taxon>
        <taxon>Heterolobosea</taxon>
        <taxon>Tetramitia</taxon>
        <taxon>Eutetramitia</taxon>
        <taxon>Vahlkampfiidae</taxon>
        <taxon>Naegleria</taxon>
    </lineage>
</organism>
<protein>
    <submittedName>
        <fullName evidence="1">Predicted protein</fullName>
    </submittedName>
</protein>
<keyword evidence="2" id="KW-1185">Reference proteome</keyword>
<gene>
    <name evidence="1" type="ORF">NAEGRDRAFT_70119</name>
</gene>
<dbReference type="GeneID" id="8862674"/>
<dbReference type="Proteomes" id="UP000006671">
    <property type="component" value="Unassembled WGS sequence"/>
</dbReference>
<dbReference type="EMBL" id="GG738882">
    <property type="protein sequence ID" value="EFC42055.1"/>
    <property type="molecule type" value="Genomic_DNA"/>
</dbReference>
<proteinExistence type="predicted"/>
<sequence>MSQHYFRENITIALIGDHSDHSERFYRYFKLYNFTWRRTINYNVMNDPNSMNDDDVDRKLIIQLVGIGARQCTITNMNKALMVSDYAIIIVESTDDEIMYQRLRDCIRMVNYSLIDRILLLVDNNRNVKSNDQVYDWIRKVIRKESVVELTCEFLNWNSIDKVKDWIHSLPIKIDFDRLAAQPVRIQMLQTVYSCRLYATCHFKVLSGIVHQGEEIYFNTNNGERKFKVEGADYLATFSYEKPKVFLPGNIFFAPFMKELIPRSYSHKYKHFLSGNYYSEKIKMIKVDSFWIDYTHFNSDNINKDIYINQTCWIFCKSKLFGKIERIQGSGNKLRIGIKISHRFQTGHDSLMSQNGFLTTFERDPQFGRVLLARTRREMFGFGNVVSVVYQDKNTNALLIQHPISLFSKIPKHNYDIYF</sequence>
<dbReference type="KEGG" id="ngr:NAEGRDRAFT_70119"/>
<dbReference type="InParanoid" id="D2VMF9"/>
<accession>D2VMF9</accession>
<evidence type="ECO:0000313" key="2">
    <source>
        <dbReference type="Proteomes" id="UP000006671"/>
    </source>
</evidence>